<keyword evidence="1" id="KW-0812">Transmembrane</keyword>
<proteinExistence type="predicted"/>
<dbReference type="KEGG" id="tvl:FAZ95_00185"/>
<dbReference type="AlphaFoldDB" id="A0A4P8ILS9"/>
<name>A0A4P8ILS9_9BURK</name>
<gene>
    <name evidence="2" type="ORF">FAZ95_00185</name>
</gene>
<feature type="transmembrane region" description="Helical" evidence="1">
    <location>
        <begin position="52"/>
        <end position="74"/>
    </location>
</feature>
<dbReference type="Proteomes" id="UP000298656">
    <property type="component" value="Chromosome 1"/>
</dbReference>
<sequence length="89" mass="10128">MRKRFITWCILTGAIFLAVILLLPLKFAANHFFAGVPWPDVSNLDLPKLRFFFGGLFLGAGLISFFVVLANVIWPGKFPLREKFARKDD</sequence>
<evidence type="ECO:0000256" key="1">
    <source>
        <dbReference type="SAM" id="Phobius"/>
    </source>
</evidence>
<keyword evidence="1" id="KW-0472">Membrane</keyword>
<evidence type="ECO:0000313" key="3">
    <source>
        <dbReference type="Proteomes" id="UP000298656"/>
    </source>
</evidence>
<protein>
    <submittedName>
        <fullName evidence="2">Uncharacterized protein</fullName>
    </submittedName>
</protein>
<dbReference type="RefSeq" id="WP_137330578.1">
    <property type="nucleotide sequence ID" value="NZ_CP040077.1"/>
</dbReference>
<dbReference type="EMBL" id="CP040077">
    <property type="protein sequence ID" value="QCP47734.1"/>
    <property type="molecule type" value="Genomic_DNA"/>
</dbReference>
<accession>A0A4P8ILS9</accession>
<reference evidence="2 3" key="1">
    <citation type="submission" date="2019-05" db="EMBL/GenBank/DDBJ databases">
        <title>Burkholderia sp. DHOD12, isolated from subtropical forest soil.</title>
        <authorList>
            <person name="Gao Z.-H."/>
            <person name="Qiu L.-H."/>
        </authorList>
    </citation>
    <scope>NUCLEOTIDE SEQUENCE [LARGE SCALE GENOMIC DNA]</scope>
    <source>
        <strain evidence="2 3">DHOD12</strain>
    </source>
</reference>
<keyword evidence="1" id="KW-1133">Transmembrane helix</keyword>
<evidence type="ECO:0000313" key="2">
    <source>
        <dbReference type="EMBL" id="QCP47734.1"/>
    </source>
</evidence>
<keyword evidence="3" id="KW-1185">Reference proteome</keyword>
<organism evidence="2 3">
    <name type="scientific">Trinickia violacea</name>
    <dbReference type="NCBI Taxonomy" id="2571746"/>
    <lineage>
        <taxon>Bacteria</taxon>
        <taxon>Pseudomonadati</taxon>
        <taxon>Pseudomonadota</taxon>
        <taxon>Betaproteobacteria</taxon>
        <taxon>Burkholderiales</taxon>
        <taxon>Burkholderiaceae</taxon>
        <taxon>Trinickia</taxon>
    </lineage>
</organism>